<proteinExistence type="predicted"/>
<dbReference type="RefSeq" id="WP_262459960.1">
    <property type="nucleotide sequence ID" value="NZ_ARXS01000006.1"/>
</dbReference>
<dbReference type="Proteomes" id="UP001064106">
    <property type="component" value="Unassembled WGS sequence"/>
</dbReference>
<comment type="caution">
    <text evidence="2">The sequence shown here is derived from an EMBL/GenBank/DDBJ whole genome shotgun (WGS) entry which is preliminary data.</text>
</comment>
<dbReference type="SMART" id="SM00028">
    <property type="entry name" value="TPR"/>
    <property type="match status" value="2"/>
</dbReference>
<protein>
    <recommendedName>
        <fullName evidence="4">Pilus assembly protein PilW</fullName>
    </recommendedName>
</protein>
<accession>A0ABT2QX95</accession>
<dbReference type="InterPro" id="IPR011990">
    <property type="entry name" value="TPR-like_helical_dom_sf"/>
</dbReference>
<keyword evidence="3" id="KW-1185">Reference proteome</keyword>
<reference evidence="2" key="1">
    <citation type="submission" date="2012-09" db="EMBL/GenBank/DDBJ databases">
        <title>Genome Sequence of alkane-degrading Bacterium Alcanivorax balearicus MACL04.</title>
        <authorList>
            <person name="Lai Q."/>
            <person name="Shao Z."/>
        </authorList>
    </citation>
    <scope>NUCLEOTIDE SEQUENCE</scope>
    <source>
        <strain evidence="2">MACL04</strain>
    </source>
</reference>
<name>A0ABT2QX95_9GAMM</name>
<gene>
    <name evidence="2" type="ORF">MA04_01446</name>
</gene>
<dbReference type="Gene3D" id="1.25.40.10">
    <property type="entry name" value="Tetratricopeptide repeat domain"/>
    <property type="match status" value="1"/>
</dbReference>
<dbReference type="InterPro" id="IPR019734">
    <property type="entry name" value="TPR_rpt"/>
</dbReference>
<keyword evidence="1" id="KW-0802">TPR repeat</keyword>
<dbReference type="PROSITE" id="PS51257">
    <property type="entry name" value="PROKAR_LIPOPROTEIN"/>
    <property type="match status" value="1"/>
</dbReference>
<organism evidence="2 3">
    <name type="scientific">Alloalcanivorax balearicus MACL04</name>
    <dbReference type="NCBI Taxonomy" id="1177182"/>
    <lineage>
        <taxon>Bacteria</taxon>
        <taxon>Pseudomonadati</taxon>
        <taxon>Pseudomonadota</taxon>
        <taxon>Gammaproteobacteria</taxon>
        <taxon>Oceanospirillales</taxon>
        <taxon>Alcanivoracaceae</taxon>
        <taxon>Alloalcanivorax</taxon>
    </lineage>
</organism>
<dbReference type="Pfam" id="PF13432">
    <property type="entry name" value="TPR_16"/>
    <property type="match status" value="1"/>
</dbReference>
<evidence type="ECO:0008006" key="4">
    <source>
        <dbReference type="Google" id="ProtNLM"/>
    </source>
</evidence>
<feature type="repeat" description="TPR" evidence="1">
    <location>
        <begin position="112"/>
        <end position="145"/>
    </location>
</feature>
<dbReference type="SUPFAM" id="SSF48452">
    <property type="entry name" value="TPR-like"/>
    <property type="match status" value="1"/>
</dbReference>
<dbReference type="PROSITE" id="PS50005">
    <property type="entry name" value="TPR"/>
    <property type="match status" value="1"/>
</dbReference>
<sequence length="229" mass="25494">MKWTQWGLAFGIMAALGGCAHQQPTTLGDGIGNFEPEIKCGSEPAPEQRVELEMVDTLMARERNYAALARLQTAAQNNVEYWQRYGQLLALTGDLATSKRVFNIMREECDSGESYHGLGMVALKQGQLDQALANLEKAVRKLPASAAVRNDYGYALLMAKDYTAAQRQLRTSLELQNGTGKVRQNLAVAYLLDGNEQGIKDLQEQYRFTDDELNHARGLAFQIAEIDYE</sequence>
<evidence type="ECO:0000313" key="3">
    <source>
        <dbReference type="Proteomes" id="UP001064106"/>
    </source>
</evidence>
<evidence type="ECO:0000313" key="2">
    <source>
        <dbReference type="EMBL" id="MCU5782146.1"/>
    </source>
</evidence>
<evidence type="ECO:0000256" key="1">
    <source>
        <dbReference type="PROSITE-ProRule" id="PRU00339"/>
    </source>
</evidence>
<dbReference type="EMBL" id="ARXS01000006">
    <property type="protein sequence ID" value="MCU5782146.1"/>
    <property type="molecule type" value="Genomic_DNA"/>
</dbReference>